<evidence type="ECO:0000256" key="6">
    <source>
        <dbReference type="ARBA" id="ARBA00022679"/>
    </source>
</evidence>
<proteinExistence type="predicted"/>
<keyword evidence="7 12" id="KW-0812">Transmembrane</keyword>
<dbReference type="InterPro" id="IPR003661">
    <property type="entry name" value="HisK_dim/P_dom"/>
</dbReference>
<dbReference type="GO" id="GO:0005886">
    <property type="term" value="C:plasma membrane"/>
    <property type="evidence" value="ECO:0007669"/>
    <property type="project" value="UniProtKB-SubCell"/>
</dbReference>
<dbReference type="Pfam" id="PF17203">
    <property type="entry name" value="sCache_3_2"/>
    <property type="match status" value="1"/>
</dbReference>
<keyword evidence="8" id="KW-0418">Kinase</keyword>
<dbReference type="SUPFAM" id="SSF103190">
    <property type="entry name" value="Sensory domain-like"/>
    <property type="match status" value="1"/>
</dbReference>
<dbReference type="Gene3D" id="6.10.340.10">
    <property type="match status" value="1"/>
</dbReference>
<dbReference type="SUPFAM" id="SSF47384">
    <property type="entry name" value="Homodimeric domain of signal transducing histidine kinase"/>
    <property type="match status" value="1"/>
</dbReference>
<dbReference type="PANTHER" id="PTHR45436:SF5">
    <property type="entry name" value="SENSOR HISTIDINE KINASE TRCS"/>
    <property type="match status" value="1"/>
</dbReference>
<evidence type="ECO:0000313" key="15">
    <source>
        <dbReference type="EMBL" id="CAB4691926.1"/>
    </source>
</evidence>
<reference evidence="15" key="1">
    <citation type="submission" date="2020-05" db="EMBL/GenBank/DDBJ databases">
        <authorList>
            <person name="Chiriac C."/>
            <person name="Salcher M."/>
            <person name="Ghai R."/>
            <person name="Kavagutti S V."/>
        </authorList>
    </citation>
    <scope>NUCLEOTIDE SEQUENCE</scope>
</reference>
<keyword evidence="5" id="KW-0597">Phosphoprotein</keyword>
<dbReference type="InterPro" id="IPR003594">
    <property type="entry name" value="HATPase_dom"/>
</dbReference>
<dbReference type="InterPro" id="IPR029151">
    <property type="entry name" value="Sensor-like_sf"/>
</dbReference>
<evidence type="ECO:0000256" key="3">
    <source>
        <dbReference type="ARBA" id="ARBA00012438"/>
    </source>
</evidence>
<evidence type="ECO:0000256" key="7">
    <source>
        <dbReference type="ARBA" id="ARBA00022692"/>
    </source>
</evidence>
<evidence type="ECO:0000259" key="14">
    <source>
        <dbReference type="PROSITE" id="PS50885"/>
    </source>
</evidence>
<keyword evidence="10" id="KW-0902">Two-component regulatory system</keyword>
<organism evidence="15">
    <name type="scientific">freshwater metagenome</name>
    <dbReference type="NCBI Taxonomy" id="449393"/>
    <lineage>
        <taxon>unclassified sequences</taxon>
        <taxon>metagenomes</taxon>
        <taxon>ecological metagenomes</taxon>
    </lineage>
</organism>
<comment type="subcellular location">
    <subcellularLocation>
        <location evidence="2">Cell membrane</location>
        <topology evidence="2">Multi-pass membrane protein</topology>
    </subcellularLocation>
</comment>
<evidence type="ECO:0000256" key="10">
    <source>
        <dbReference type="ARBA" id="ARBA00023012"/>
    </source>
</evidence>
<feature type="domain" description="HAMP" evidence="14">
    <location>
        <begin position="189"/>
        <end position="242"/>
    </location>
</feature>
<dbReference type="InterPro" id="IPR004358">
    <property type="entry name" value="Sig_transdc_His_kin-like_C"/>
</dbReference>
<comment type="catalytic activity">
    <reaction evidence="1">
        <text>ATP + protein L-histidine = ADP + protein N-phospho-L-histidine.</text>
        <dbReference type="EC" id="2.7.13.3"/>
    </reaction>
</comment>
<protein>
    <recommendedName>
        <fullName evidence="3">histidine kinase</fullName>
        <ecNumber evidence="3">2.7.13.3</ecNumber>
    </recommendedName>
</protein>
<dbReference type="CDD" id="cd06225">
    <property type="entry name" value="HAMP"/>
    <property type="match status" value="1"/>
</dbReference>
<dbReference type="PROSITE" id="PS50109">
    <property type="entry name" value="HIS_KIN"/>
    <property type="match status" value="1"/>
</dbReference>
<dbReference type="PRINTS" id="PR00344">
    <property type="entry name" value="BCTRLSENSOR"/>
</dbReference>
<dbReference type="InterPro" id="IPR050428">
    <property type="entry name" value="TCS_sensor_his_kinase"/>
</dbReference>
<evidence type="ECO:0000256" key="9">
    <source>
        <dbReference type="ARBA" id="ARBA00022989"/>
    </source>
</evidence>
<dbReference type="Pfam" id="PF00672">
    <property type="entry name" value="HAMP"/>
    <property type="match status" value="1"/>
</dbReference>
<keyword evidence="9 12" id="KW-1133">Transmembrane helix</keyword>
<dbReference type="SUPFAM" id="SSF55874">
    <property type="entry name" value="ATPase domain of HSP90 chaperone/DNA topoisomerase II/histidine kinase"/>
    <property type="match status" value="1"/>
</dbReference>
<evidence type="ECO:0000259" key="13">
    <source>
        <dbReference type="PROSITE" id="PS50109"/>
    </source>
</evidence>
<name>A0A6J6NZL7_9ZZZZ</name>
<keyword evidence="4" id="KW-1003">Cell membrane</keyword>
<dbReference type="SMART" id="SM00388">
    <property type="entry name" value="HisKA"/>
    <property type="match status" value="1"/>
</dbReference>
<evidence type="ECO:0000256" key="1">
    <source>
        <dbReference type="ARBA" id="ARBA00000085"/>
    </source>
</evidence>
<dbReference type="EC" id="2.7.13.3" evidence="3"/>
<evidence type="ECO:0000256" key="4">
    <source>
        <dbReference type="ARBA" id="ARBA00022475"/>
    </source>
</evidence>
<dbReference type="EMBL" id="CAEZXM010000131">
    <property type="protein sequence ID" value="CAB4691926.1"/>
    <property type="molecule type" value="Genomic_DNA"/>
</dbReference>
<dbReference type="SMART" id="SM00304">
    <property type="entry name" value="HAMP"/>
    <property type="match status" value="1"/>
</dbReference>
<evidence type="ECO:0000256" key="12">
    <source>
        <dbReference type="SAM" id="Phobius"/>
    </source>
</evidence>
<feature type="domain" description="Histidine kinase" evidence="13">
    <location>
        <begin position="250"/>
        <end position="464"/>
    </location>
</feature>
<dbReference type="Gene3D" id="3.30.565.10">
    <property type="entry name" value="Histidine kinase-like ATPase, C-terminal domain"/>
    <property type="match status" value="1"/>
</dbReference>
<feature type="transmembrane region" description="Helical" evidence="12">
    <location>
        <begin position="166"/>
        <end position="188"/>
    </location>
</feature>
<dbReference type="InterPro" id="IPR005467">
    <property type="entry name" value="His_kinase_dom"/>
</dbReference>
<evidence type="ECO:0000256" key="11">
    <source>
        <dbReference type="ARBA" id="ARBA00023136"/>
    </source>
</evidence>
<keyword evidence="6" id="KW-0808">Transferase</keyword>
<accession>A0A6J6NZL7</accession>
<dbReference type="CDD" id="cd00082">
    <property type="entry name" value="HisKA"/>
    <property type="match status" value="1"/>
</dbReference>
<dbReference type="SMART" id="SM00387">
    <property type="entry name" value="HATPase_c"/>
    <property type="match status" value="1"/>
</dbReference>
<dbReference type="PANTHER" id="PTHR45436">
    <property type="entry name" value="SENSOR HISTIDINE KINASE YKOH"/>
    <property type="match status" value="1"/>
</dbReference>
<dbReference type="InterPro" id="IPR036890">
    <property type="entry name" value="HATPase_C_sf"/>
</dbReference>
<gene>
    <name evidence="15" type="ORF">UFOPK2366_00809</name>
</gene>
<dbReference type="Gene3D" id="3.30.450.20">
    <property type="entry name" value="PAS domain"/>
    <property type="match status" value="1"/>
</dbReference>
<dbReference type="AlphaFoldDB" id="A0A6J6NZL7"/>
<evidence type="ECO:0000256" key="5">
    <source>
        <dbReference type="ARBA" id="ARBA00022553"/>
    </source>
</evidence>
<sequence>MSRRFLLAIVGLTMLVLAVHDIPLAGYLRAVERDRLITSLERDAFTIAGVASEHLEPTASGDYTELLSLITGYSSREGAHVVITDAAGVALVSSDADADTGRNFYSRPEIATALSGQVSTGTRRSETLGYNLLYVAVPIFNGNSAAGVVRITFPKSTIDSKVNTRLWGLALVALISMVLAAGVGIVLARTLSQPLRSLEQATDRMAHGNLQSRAPDGEGPPEIRQLARSFNVMGGRLERLVDRQRAFAGDASHQLRTPLTSLRLRLHTALEQMNNQTDLASARENVEAALNESFRMQRLVEGLLLLARADGADLPRVRTDLAAVLANRADEWEPLATERNIEVVINAPKPIWVLAVEGSLEQIIDNYVDNALDYAPAGSQLELYAQVVGQTGQLRVVDHGLGLSPIERGRAFDRFWRVTDQEREGTGLGLAIVQQLADACRGTVELRETPNGGIDAVANFELAPTAEPQRFVFPAPKI</sequence>
<dbReference type="InterPro" id="IPR033463">
    <property type="entry name" value="sCache_3"/>
</dbReference>
<dbReference type="Pfam" id="PF00512">
    <property type="entry name" value="HisKA"/>
    <property type="match status" value="1"/>
</dbReference>
<dbReference type="Pfam" id="PF02518">
    <property type="entry name" value="HATPase_c"/>
    <property type="match status" value="1"/>
</dbReference>
<keyword evidence="11 12" id="KW-0472">Membrane</keyword>
<evidence type="ECO:0000256" key="8">
    <source>
        <dbReference type="ARBA" id="ARBA00022777"/>
    </source>
</evidence>
<evidence type="ECO:0000256" key="2">
    <source>
        <dbReference type="ARBA" id="ARBA00004651"/>
    </source>
</evidence>
<dbReference type="InterPro" id="IPR003660">
    <property type="entry name" value="HAMP_dom"/>
</dbReference>
<dbReference type="SUPFAM" id="SSF158472">
    <property type="entry name" value="HAMP domain-like"/>
    <property type="match status" value="1"/>
</dbReference>
<dbReference type="GO" id="GO:0000155">
    <property type="term" value="F:phosphorelay sensor kinase activity"/>
    <property type="evidence" value="ECO:0007669"/>
    <property type="project" value="InterPro"/>
</dbReference>
<dbReference type="Gene3D" id="1.10.287.130">
    <property type="match status" value="1"/>
</dbReference>
<dbReference type="PROSITE" id="PS50885">
    <property type="entry name" value="HAMP"/>
    <property type="match status" value="1"/>
</dbReference>
<dbReference type="InterPro" id="IPR036097">
    <property type="entry name" value="HisK_dim/P_sf"/>
</dbReference>